<dbReference type="EMBL" id="PJNH01000003">
    <property type="protein sequence ID" value="PKR77162.1"/>
    <property type="molecule type" value="Genomic_DNA"/>
</dbReference>
<keyword evidence="1" id="KW-1133">Transmembrane helix</keyword>
<keyword evidence="1" id="KW-0812">Transmembrane</keyword>
<keyword evidence="1" id="KW-0472">Membrane</keyword>
<evidence type="ECO:0000313" key="2">
    <source>
        <dbReference type="EMBL" id="PKR77162.1"/>
    </source>
</evidence>
<dbReference type="AlphaFoldDB" id="A0A2I0QS41"/>
<comment type="caution">
    <text evidence="2">The sequence shown here is derived from an EMBL/GenBank/DDBJ whole genome shotgun (WGS) entry which is preliminary data.</text>
</comment>
<evidence type="ECO:0000256" key="1">
    <source>
        <dbReference type="SAM" id="Phobius"/>
    </source>
</evidence>
<name>A0A2I0QS41_9BACI</name>
<evidence type="ECO:0000313" key="3">
    <source>
        <dbReference type="Proteomes" id="UP000243524"/>
    </source>
</evidence>
<feature type="transmembrane region" description="Helical" evidence="1">
    <location>
        <begin position="6"/>
        <end position="29"/>
    </location>
</feature>
<reference evidence="2 3" key="1">
    <citation type="submission" date="2017-06" db="EMBL/GenBank/DDBJ databases">
        <title>the draft geome sequence of Illustriluteabacillus marina B3227.</title>
        <authorList>
            <person name="He R.-H."/>
            <person name="Du Z.-J."/>
        </authorList>
    </citation>
    <scope>NUCLEOTIDE SEQUENCE [LARGE SCALE GENOMIC DNA]</scope>
    <source>
        <strain evidence="2 3">B3227</strain>
    </source>
</reference>
<dbReference type="OrthoDB" id="2721173at2"/>
<keyword evidence="3" id="KW-1185">Reference proteome</keyword>
<dbReference type="Proteomes" id="UP000243524">
    <property type="component" value="Unassembled WGS sequence"/>
</dbReference>
<organism evidence="2 3">
    <name type="scientific">Halalkalibacillus sediminis</name>
    <dbReference type="NCBI Taxonomy" id="2018042"/>
    <lineage>
        <taxon>Bacteria</taxon>
        <taxon>Bacillati</taxon>
        <taxon>Bacillota</taxon>
        <taxon>Bacilli</taxon>
        <taxon>Bacillales</taxon>
        <taxon>Bacillaceae</taxon>
        <taxon>Halalkalibacillus</taxon>
    </lineage>
</organism>
<sequence>MMITLGEFSIIEMTSYMGLAVTSVSVGYLQPQVIQKDERMKHIRQKAMQYSLMAMLVYMFLLMFLLQLQLVGLTSFETIALIANSTIIMFG</sequence>
<gene>
    <name evidence="2" type="ORF">CEY16_10485</name>
</gene>
<protein>
    <submittedName>
        <fullName evidence="2">Uncharacterized protein</fullName>
    </submittedName>
</protein>
<dbReference type="RefSeq" id="WP_101331965.1">
    <property type="nucleotide sequence ID" value="NZ_PJNH01000003.1"/>
</dbReference>
<feature type="transmembrane region" description="Helical" evidence="1">
    <location>
        <begin position="50"/>
        <end position="68"/>
    </location>
</feature>
<proteinExistence type="predicted"/>
<accession>A0A2I0QS41</accession>